<dbReference type="EMBL" id="LIAE01010714">
    <property type="protein sequence ID" value="PAV56140.1"/>
    <property type="molecule type" value="Genomic_DNA"/>
</dbReference>
<dbReference type="FunFam" id="1.20.80.10:FF:000002">
    <property type="entry name" value="radixin isoform X1"/>
    <property type="match status" value="1"/>
</dbReference>
<dbReference type="CDD" id="cd14473">
    <property type="entry name" value="FERM_B-lobe"/>
    <property type="match status" value="1"/>
</dbReference>
<evidence type="ECO:0000259" key="8">
    <source>
        <dbReference type="PROSITE" id="PS50057"/>
    </source>
</evidence>
<feature type="domain" description="FERM" evidence="8">
    <location>
        <begin position="1"/>
        <end position="197"/>
    </location>
</feature>
<evidence type="ECO:0000256" key="4">
    <source>
        <dbReference type="ARBA" id="ARBA00022475"/>
    </source>
</evidence>
<dbReference type="PRINTS" id="PR00935">
    <property type="entry name" value="BAND41"/>
</dbReference>
<dbReference type="InterPro" id="IPR046810">
    <property type="entry name" value="ERM_helical"/>
</dbReference>
<dbReference type="PANTHER" id="PTHR23281">
    <property type="entry name" value="MERLIN/MOESIN/EZRIN/RADIXIN"/>
    <property type="match status" value="1"/>
</dbReference>
<dbReference type="Gene3D" id="2.30.29.30">
    <property type="entry name" value="Pleckstrin-homology domain (PH domain)/Phosphotyrosine-binding domain (PTB)"/>
    <property type="match status" value="1"/>
</dbReference>
<dbReference type="Proteomes" id="UP000218231">
    <property type="component" value="Unassembled WGS sequence"/>
</dbReference>
<dbReference type="InterPro" id="IPR019748">
    <property type="entry name" value="FERM_central"/>
</dbReference>
<dbReference type="InterPro" id="IPR011993">
    <property type="entry name" value="PH-like_dom_sf"/>
</dbReference>
<evidence type="ECO:0000256" key="3">
    <source>
        <dbReference type="ARBA" id="ARBA00022025"/>
    </source>
</evidence>
<dbReference type="Gene3D" id="1.20.5.450">
    <property type="match status" value="1"/>
</dbReference>
<proteinExistence type="predicted"/>
<dbReference type="OrthoDB" id="6018897at2759"/>
<dbReference type="AlphaFoldDB" id="A0A2A2J2P3"/>
<dbReference type="PROSITE" id="PS50057">
    <property type="entry name" value="FERM_3"/>
    <property type="match status" value="1"/>
</dbReference>
<dbReference type="CDD" id="cd13194">
    <property type="entry name" value="FERM_C_ERM"/>
    <property type="match status" value="1"/>
</dbReference>
<protein>
    <recommendedName>
        <fullName evidence="3">Moesin/ezrin/radixin homolog 1</fullName>
    </recommendedName>
</protein>
<dbReference type="Pfam" id="PF09380">
    <property type="entry name" value="FERM_C"/>
    <property type="match status" value="1"/>
</dbReference>
<dbReference type="InterPro" id="IPR000299">
    <property type="entry name" value="FERM_domain"/>
</dbReference>
<dbReference type="InterPro" id="IPR011174">
    <property type="entry name" value="ERM"/>
</dbReference>
<keyword evidence="4" id="KW-1003">Cell membrane</keyword>
<feature type="compositionally biased region" description="Basic and acidic residues" evidence="7">
    <location>
        <begin position="345"/>
        <end position="367"/>
    </location>
</feature>
<dbReference type="GO" id="GO:0003779">
    <property type="term" value="F:actin binding"/>
    <property type="evidence" value="ECO:0007669"/>
    <property type="project" value="InterPro"/>
</dbReference>
<reference evidence="9 10" key="1">
    <citation type="journal article" date="2017" name="Curr. Biol.">
        <title>Genome architecture and evolution of a unichromosomal asexual nematode.</title>
        <authorList>
            <person name="Fradin H."/>
            <person name="Zegar C."/>
            <person name="Gutwein M."/>
            <person name="Lucas J."/>
            <person name="Kovtun M."/>
            <person name="Corcoran D."/>
            <person name="Baugh L.R."/>
            <person name="Kiontke K."/>
            <person name="Gunsalus K."/>
            <person name="Fitch D.H."/>
            <person name="Piano F."/>
        </authorList>
    </citation>
    <scope>NUCLEOTIDE SEQUENCE [LARGE SCALE GENOMIC DNA]</scope>
    <source>
        <strain evidence="9">PF1309</strain>
    </source>
</reference>
<evidence type="ECO:0000256" key="1">
    <source>
        <dbReference type="ARBA" id="ARBA00004202"/>
    </source>
</evidence>
<keyword evidence="10" id="KW-1185">Reference proteome</keyword>
<gene>
    <name evidence="9" type="ORF">WR25_13377</name>
</gene>
<dbReference type="GO" id="GO:0005886">
    <property type="term" value="C:plasma membrane"/>
    <property type="evidence" value="ECO:0007669"/>
    <property type="project" value="UniProtKB-SubCell"/>
</dbReference>
<keyword evidence="5" id="KW-0472">Membrane</keyword>
<sequence>MRLFYLQVKDAILTDEIYCPPETSVLLASYAMQAKYGDYNPETHKQGCLTADRLLPQRVIGQFKLSTDEWEKRIMTWWADHKNTSREQAMLEYLKIAQDLEMYGVNYFEIRNKKGTELYLGVDALGLNIYEKHDRLSPKVGFPWSEIRNISFNDRKFVIKPIDKKANDFVFYAPRLRINKRILALCMGNHELYMRRRKPDTIEVQQMKQQARDERALKLAEQERLNKEMNAREQAETRQKEAEERMQRMLEDMERAKRELAEAHSTIHSLEAQLKQLQLAKEALESKEMELRELTAQLQSEKAMSEDERRRLRDEVARREDEVYAMRTAVQHQQEETNRMQDEMARRKENDRPMHDHHGHTKEYMHSDEEENGHTDLTTDADMHVHQNELNRISTTEQNVNIRQKLDVSQNKECGIESRNAESQLHTFRQIFFIFQII</sequence>
<dbReference type="Pfam" id="PF00373">
    <property type="entry name" value="FERM_M"/>
    <property type="match status" value="1"/>
</dbReference>
<dbReference type="Pfam" id="PF20492">
    <property type="entry name" value="ERM_helical"/>
    <property type="match status" value="1"/>
</dbReference>
<dbReference type="FunFam" id="2.30.29.30:FF:000003">
    <property type="entry name" value="Radixin isoform 1"/>
    <property type="match status" value="1"/>
</dbReference>
<feature type="region of interest" description="Disordered" evidence="7">
    <location>
        <begin position="345"/>
        <end position="374"/>
    </location>
</feature>
<dbReference type="InterPro" id="IPR019749">
    <property type="entry name" value="Band_41_domain"/>
</dbReference>
<dbReference type="InterPro" id="IPR000798">
    <property type="entry name" value="Ez/rad/moesin-like"/>
</dbReference>
<dbReference type="InterPro" id="IPR019747">
    <property type="entry name" value="FERM_CS"/>
</dbReference>
<dbReference type="InterPro" id="IPR014352">
    <property type="entry name" value="FERM/acyl-CoA-bd_prot_sf"/>
</dbReference>
<evidence type="ECO:0000256" key="5">
    <source>
        <dbReference type="ARBA" id="ARBA00023136"/>
    </source>
</evidence>
<dbReference type="SMART" id="SM00295">
    <property type="entry name" value="B41"/>
    <property type="match status" value="1"/>
</dbReference>
<organism evidence="9 10">
    <name type="scientific">Diploscapter pachys</name>
    <dbReference type="NCBI Taxonomy" id="2018661"/>
    <lineage>
        <taxon>Eukaryota</taxon>
        <taxon>Metazoa</taxon>
        <taxon>Ecdysozoa</taxon>
        <taxon>Nematoda</taxon>
        <taxon>Chromadorea</taxon>
        <taxon>Rhabditida</taxon>
        <taxon>Rhabditina</taxon>
        <taxon>Rhabditomorpha</taxon>
        <taxon>Rhabditoidea</taxon>
        <taxon>Rhabditidae</taxon>
        <taxon>Diploscapter</taxon>
    </lineage>
</organism>
<dbReference type="Gene3D" id="1.20.80.10">
    <property type="match status" value="1"/>
</dbReference>
<evidence type="ECO:0000313" key="10">
    <source>
        <dbReference type="Proteomes" id="UP000218231"/>
    </source>
</evidence>
<evidence type="ECO:0000256" key="6">
    <source>
        <dbReference type="ARBA" id="ARBA00043944"/>
    </source>
</evidence>
<evidence type="ECO:0000313" key="9">
    <source>
        <dbReference type="EMBL" id="PAV56140.1"/>
    </source>
</evidence>
<dbReference type="PRINTS" id="PR00661">
    <property type="entry name" value="ERMFAMILY"/>
</dbReference>
<comment type="caution">
    <text evidence="9">The sequence shown here is derived from an EMBL/GenBank/DDBJ whole genome shotgun (WGS) entry which is preliminary data.</text>
</comment>
<dbReference type="SUPFAM" id="SSF50729">
    <property type="entry name" value="PH domain-like"/>
    <property type="match status" value="1"/>
</dbReference>
<evidence type="ECO:0000256" key="7">
    <source>
        <dbReference type="SAM" id="MobiDB-lite"/>
    </source>
</evidence>
<comment type="subcellular location">
    <subcellularLocation>
        <location evidence="2">Cell junction</location>
        <location evidence="2">Adherens junction</location>
    </subcellularLocation>
    <subcellularLocation>
        <location evidence="1">Cell membrane</location>
        <topology evidence="1">Peripheral membrane protein</topology>
    </subcellularLocation>
    <subcellularLocation>
        <location evidence="6">Cell projection</location>
        <location evidence="6">Rhabdomere</location>
    </subcellularLocation>
</comment>
<evidence type="ECO:0000256" key="2">
    <source>
        <dbReference type="ARBA" id="ARBA00004536"/>
    </source>
</evidence>
<dbReference type="SUPFAM" id="SSF47031">
    <property type="entry name" value="Second domain of FERM"/>
    <property type="match status" value="1"/>
</dbReference>
<dbReference type="InterPro" id="IPR018980">
    <property type="entry name" value="FERM_PH-like_C"/>
</dbReference>
<dbReference type="InterPro" id="IPR041789">
    <property type="entry name" value="ERM_FERM_C"/>
</dbReference>
<dbReference type="PROSITE" id="PS00661">
    <property type="entry name" value="FERM_2"/>
    <property type="match status" value="1"/>
</dbReference>
<dbReference type="SMART" id="SM01196">
    <property type="entry name" value="FERM_C"/>
    <property type="match status" value="1"/>
</dbReference>
<dbReference type="GO" id="GO:0005912">
    <property type="term" value="C:adherens junction"/>
    <property type="evidence" value="ECO:0007669"/>
    <property type="project" value="UniProtKB-SubCell"/>
</dbReference>
<name>A0A2A2J2P3_9BILA</name>
<dbReference type="InterPro" id="IPR035963">
    <property type="entry name" value="FERM_2"/>
</dbReference>
<accession>A0A2A2J2P3</accession>